<reference evidence="3" key="1">
    <citation type="journal article" date="2014" name="Int. J. Syst. Evol. Microbiol.">
        <title>Complete genome sequence of Corynebacterium casei LMG S-19264T (=DSM 44701T), isolated from a smear-ripened cheese.</title>
        <authorList>
            <consortium name="US DOE Joint Genome Institute (JGI-PGF)"/>
            <person name="Walter F."/>
            <person name="Albersmeier A."/>
            <person name="Kalinowski J."/>
            <person name="Ruckert C."/>
        </authorList>
    </citation>
    <scope>NUCLEOTIDE SEQUENCE</scope>
    <source>
        <strain evidence="3">JCM 12289</strain>
    </source>
</reference>
<accession>A0AAV3SII1</accession>
<dbReference type="Pfam" id="PF26492">
    <property type="entry name" value="DUF8160"/>
    <property type="match status" value="1"/>
</dbReference>
<sequence>MSQDDSDDPQSRADRLIDRRGRTRSGSPGDNTNSEEETTQTGQSGQSEQTDTTGQTGQDGQDGQSEQTDTTGQTGQDGQDGQSEQPSNSDQDEDAEWSQAGDENVKRENKALYMYLDQRLHDTVTDVFEDVKYHYRKAYDVELQKNRHVYPLILEHGIEPVREMSESPAEVRDALDANPYTPVPAEVTADG</sequence>
<dbReference type="GeneID" id="71764049"/>
<name>A0AAV3SII1_HALDO</name>
<dbReference type="EMBL" id="CP095009">
    <property type="protein sequence ID" value="UOO97305.1"/>
    <property type="molecule type" value="Genomic_DNA"/>
</dbReference>
<dbReference type="InterPro" id="IPR058474">
    <property type="entry name" value="DUF8160"/>
</dbReference>
<reference evidence="4" key="2">
    <citation type="submission" date="2022-04" db="EMBL/GenBank/DDBJ databases">
        <title>Sequencing and genomic assembly of Halococcus dombrowskii.</title>
        <authorList>
            <person name="Lim S.W."/>
            <person name="MacLea K.S."/>
        </authorList>
    </citation>
    <scope>NUCLEOTIDE SEQUENCE</scope>
    <source>
        <strain evidence="4">H4</strain>
        <plasmid evidence="4">unnamed4</plasmid>
    </source>
</reference>
<reference evidence="3" key="3">
    <citation type="submission" date="2023-12" db="EMBL/GenBank/DDBJ databases">
        <authorList>
            <person name="Sun Q."/>
            <person name="Inoue M."/>
        </authorList>
    </citation>
    <scope>NUCLEOTIDE SEQUENCE</scope>
    <source>
        <strain evidence="3">JCM 12289</strain>
    </source>
</reference>
<dbReference type="Proteomes" id="UP001500962">
    <property type="component" value="Unassembled WGS sequence"/>
</dbReference>
<feature type="region of interest" description="Disordered" evidence="1">
    <location>
        <begin position="1"/>
        <end position="104"/>
    </location>
</feature>
<dbReference type="AlphaFoldDB" id="A0AAV3SII1"/>
<geneLocation type="plasmid" evidence="4 5">
    <name>unnamed4</name>
</geneLocation>
<dbReference type="RefSeq" id="WP_244706839.1">
    <property type="nucleotide sequence ID" value="NZ_BAAADN010000031.1"/>
</dbReference>
<keyword evidence="5" id="KW-1185">Reference proteome</keyword>
<gene>
    <name evidence="3" type="ORF">GCM10008985_21820</name>
    <name evidence="4" type="ORF">MUK72_19335</name>
</gene>
<feature type="compositionally biased region" description="Low complexity" evidence="1">
    <location>
        <begin position="39"/>
        <end position="85"/>
    </location>
</feature>
<evidence type="ECO:0000313" key="4">
    <source>
        <dbReference type="EMBL" id="UOO97305.1"/>
    </source>
</evidence>
<dbReference type="KEGG" id="hdo:MUK72_19335"/>
<organism evidence="3 6">
    <name type="scientific">Halococcus dombrowskii</name>
    <dbReference type="NCBI Taxonomy" id="179637"/>
    <lineage>
        <taxon>Archaea</taxon>
        <taxon>Methanobacteriati</taxon>
        <taxon>Methanobacteriota</taxon>
        <taxon>Stenosarchaea group</taxon>
        <taxon>Halobacteria</taxon>
        <taxon>Halobacteriales</taxon>
        <taxon>Halococcaceae</taxon>
        <taxon>Halococcus</taxon>
    </lineage>
</organism>
<proteinExistence type="predicted"/>
<feature type="compositionally biased region" description="Basic and acidic residues" evidence="1">
    <location>
        <begin position="166"/>
        <end position="175"/>
    </location>
</feature>
<evidence type="ECO:0000313" key="5">
    <source>
        <dbReference type="Proteomes" id="UP000830542"/>
    </source>
</evidence>
<dbReference type="Proteomes" id="UP000830542">
    <property type="component" value="Plasmid unnamed4"/>
</dbReference>
<keyword evidence="4" id="KW-0614">Plasmid</keyword>
<dbReference type="EMBL" id="BAAADN010000031">
    <property type="protein sequence ID" value="GAA0464592.1"/>
    <property type="molecule type" value="Genomic_DNA"/>
</dbReference>
<feature type="region of interest" description="Disordered" evidence="1">
    <location>
        <begin position="166"/>
        <end position="191"/>
    </location>
</feature>
<evidence type="ECO:0000313" key="6">
    <source>
        <dbReference type="Proteomes" id="UP001500962"/>
    </source>
</evidence>
<protein>
    <recommendedName>
        <fullName evidence="2">DUF8160 domain-containing protein</fullName>
    </recommendedName>
</protein>
<feature type="compositionally biased region" description="Basic and acidic residues" evidence="1">
    <location>
        <begin position="9"/>
        <end position="20"/>
    </location>
</feature>
<feature type="domain" description="DUF8160" evidence="2">
    <location>
        <begin position="48"/>
        <end position="176"/>
    </location>
</feature>
<evidence type="ECO:0000313" key="3">
    <source>
        <dbReference type="EMBL" id="GAA0464592.1"/>
    </source>
</evidence>
<evidence type="ECO:0000259" key="2">
    <source>
        <dbReference type="Pfam" id="PF26492"/>
    </source>
</evidence>
<evidence type="ECO:0000256" key="1">
    <source>
        <dbReference type="SAM" id="MobiDB-lite"/>
    </source>
</evidence>